<dbReference type="PANTHER" id="PTHR15079">
    <property type="entry name" value="MYD88"/>
    <property type="match status" value="1"/>
</dbReference>
<evidence type="ECO:0000256" key="4">
    <source>
        <dbReference type="ARBA" id="ARBA00022787"/>
    </source>
</evidence>
<dbReference type="SMART" id="SM00255">
    <property type="entry name" value="TIR"/>
    <property type="match status" value="1"/>
</dbReference>
<feature type="domain" description="TIR" evidence="9">
    <location>
        <begin position="143"/>
        <end position="279"/>
    </location>
</feature>
<feature type="compositionally biased region" description="Polar residues" evidence="8">
    <location>
        <begin position="691"/>
        <end position="701"/>
    </location>
</feature>
<dbReference type="GO" id="GO:0034142">
    <property type="term" value="P:toll-like receptor 4 signaling pathway"/>
    <property type="evidence" value="ECO:0007669"/>
    <property type="project" value="TreeGrafter"/>
</dbReference>
<dbReference type="SUPFAM" id="SSF52200">
    <property type="entry name" value="Toll/Interleukin receptor TIR domain"/>
    <property type="match status" value="1"/>
</dbReference>
<gene>
    <name evidence="10" type="ORF">NMOB1V02_LOCUS9796</name>
</gene>
<evidence type="ECO:0000313" key="11">
    <source>
        <dbReference type="Proteomes" id="UP000678499"/>
    </source>
</evidence>
<dbReference type="EMBL" id="OA885583">
    <property type="protein sequence ID" value="CAD7282166.1"/>
    <property type="molecule type" value="Genomic_DNA"/>
</dbReference>
<feature type="region of interest" description="Disordered" evidence="8">
    <location>
        <begin position="1002"/>
        <end position="1028"/>
    </location>
</feature>
<keyword evidence="5" id="KW-1133">Transmembrane helix</keyword>
<dbReference type="PANTHER" id="PTHR15079:SF3">
    <property type="entry name" value="MYELOID DIFFERENTIATION PRIMARY RESPONSE PROTEIN MYD88"/>
    <property type="match status" value="1"/>
</dbReference>
<dbReference type="GO" id="GO:0005741">
    <property type="term" value="C:mitochondrial outer membrane"/>
    <property type="evidence" value="ECO:0007669"/>
    <property type="project" value="UniProtKB-SubCell"/>
</dbReference>
<dbReference type="GO" id="GO:0005886">
    <property type="term" value="C:plasma membrane"/>
    <property type="evidence" value="ECO:0007669"/>
    <property type="project" value="TreeGrafter"/>
</dbReference>
<evidence type="ECO:0000256" key="3">
    <source>
        <dbReference type="ARBA" id="ARBA00022692"/>
    </source>
</evidence>
<keyword evidence="11" id="KW-1185">Reference proteome</keyword>
<evidence type="ECO:0000256" key="6">
    <source>
        <dbReference type="ARBA" id="ARBA00023128"/>
    </source>
</evidence>
<dbReference type="InterPro" id="IPR000157">
    <property type="entry name" value="TIR_dom"/>
</dbReference>
<dbReference type="PROSITE" id="PS50104">
    <property type="entry name" value="TIR"/>
    <property type="match status" value="1"/>
</dbReference>
<evidence type="ECO:0000259" key="9">
    <source>
        <dbReference type="PROSITE" id="PS50104"/>
    </source>
</evidence>
<dbReference type="EMBL" id="CAJPEX010003546">
    <property type="protein sequence ID" value="CAG0922318.1"/>
    <property type="molecule type" value="Genomic_DNA"/>
</dbReference>
<accession>A0A7R9BX74</accession>
<dbReference type="InterPro" id="IPR035897">
    <property type="entry name" value="Toll_tir_struct_dom_sf"/>
</dbReference>
<feature type="non-terminal residue" evidence="10">
    <location>
        <position position="1"/>
    </location>
</feature>
<keyword evidence="4" id="KW-1000">Mitochondrion outer membrane</keyword>
<dbReference type="Gene3D" id="3.40.50.10140">
    <property type="entry name" value="Toll/interleukin-1 receptor homology (TIR) domain"/>
    <property type="match status" value="1"/>
</dbReference>
<organism evidence="10">
    <name type="scientific">Notodromas monacha</name>
    <dbReference type="NCBI Taxonomy" id="399045"/>
    <lineage>
        <taxon>Eukaryota</taxon>
        <taxon>Metazoa</taxon>
        <taxon>Ecdysozoa</taxon>
        <taxon>Arthropoda</taxon>
        <taxon>Crustacea</taxon>
        <taxon>Oligostraca</taxon>
        <taxon>Ostracoda</taxon>
        <taxon>Podocopa</taxon>
        <taxon>Podocopida</taxon>
        <taxon>Cypridocopina</taxon>
        <taxon>Cypridoidea</taxon>
        <taxon>Cyprididae</taxon>
        <taxon>Notodromas</taxon>
    </lineage>
</organism>
<proteinExistence type="predicted"/>
<keyword evidence="3" id="KW-0812">Transmembrane</keyword>
<dbReference type="GO" id="GO:0045087">
    <property type="term" value="P:innate immune response"/>
    <property type="evidence" value="ECO:0007669"/>
    <property type="project" value="TreeGrafter"/>
</dbReference>
<keyword evidence="6" id="KW-0496">Mitochondrion</keyword>
<dbReference type="Proteomes" id="UP000678499">
    <property type="component" value="Unassembled WGS sequence"/>
</dbReference>
<dbReference type="GO" id="GO:0043123">
    <property type="term" value="P:positive regulation of canonical NF-kappaB signal transduction"/>
    <property type="evidence" value="ECO:0007669"/>
    <property type="project" value="InterPro"/>
</dbReference>
<dbReference type="GO" id="GO:0008063">
    <property type="term" value="P:Toll signaling pathway"/>
    <property type="evidence" value="ECO:0007669"/>
    <property type="project" value="TreeGrafter"/>
</dbReference>
<evidence type="ECO:0000256" key="1">
    <source>
        <dbReference type="ARBA" id="ARBA00004167"/>
    </source>
</evidence>
<evidence type="ECO:0000256" key="2">
    <source>
        <dbReference type="ARBA" id="ARBA00004294"/>
    </source>
</evidence>
<evidence type="ECO:0000256" key="5">
    <source>
        <dbReference type="ARBA" id="ARBA00022989"/>
    </source>
</evidence>
<evidence type="ECO:0000313" key="10">
    <source>
        <dbReference type="EMBL" id="CAD7282166.1"/>
    </source>
</evidence>
<name>A0A7R9BX74_9CRUS</name>
<protein>
    <recommendedName>
        <fullName evidence="9">TIR domain-containing protein</fullName>
    </recommendedName>
</protein>
<dbReference type="InterPro" id="IPR011029">
    <property type="entry name" value="DEATH-like_dom_sf"/>
</dbReference>
<keyword evidence="7" id="KW-0472">Membrane</keyword>
<sequence>MCALKNFPLKHLRFASKDILAAGLNGRKWITSDEGYNRDYRGLAEIANVDRKQDYSVLDNPVEAVLNEWIRISGTFGDLIDALEVLDRYDVLDDVMPNLLLDAEQCDSEEPVNKFEHNIGFCIDNGCITRSDLVGIEKGEGLAKYDAFLLFADADQDFAHSTVDYLENDCGMNLCLKDRDLLGGIPFEHDAVMRLIQERCRHLLIILSSEFFESVECKFYTKFAQALSIEKRSRVVLPIRYKEIPSSTIPSFLTGIHHLDYTRAMNGRWNFWEKLRDSVRDSEKAVLKKTAALQTNSKFSSETVLEKPASAVSAPVVADRRKKSTLKAISNLFKKSSSSVEMGASGTLLLPNLPDPPSDLSVSDIAGSKPRKKGKLRPIASFFGVILSSSNVLVNIVMSSSASPLRSASDRDIDFFDRRHEMHEHFAFEIGSKMRVPKRITLTGAEDDVFSSTSHSTLNRGASFGSADDPTLRNMMNVPDRILVAGQERHVGAKAPPRELVLEQSVMPPVREAVRVQTPPRVITLEECKFPTADDPPEESVSPAKSIEAVIDHQTGTSHIIMNGGEGFGSVSVDLESRSDVLPTMAPPSMPGGDMQIIRYLNRLNHRVRRLEDEAYQRNQRDILLGILFAAYALMKTVPNVMGDIAESRSIFSQSPEEDTCVISVVRETAVSFDPLANAIEFQNSRRSDSPEANIQSNPSTGPFEPDCLSMETENNWKSCENEVMGCDETKCSDLVLPRGFDFNAMKLQLQSRKSNSVENVPCQDGRKGELEKSAFMHFLARENSAADELGSIVDLGNDVPSCESAVVLSCGSDVSQDGESKNQMEYLNADVKKHILCSKNGNDLGQGSSSVHTRETNCVRKSKSLPSLVTSERCAQFKTFSTSNRGLVDNVADSKLQKPGINIFQMSKEIENTECSKEGRQSDEKVDLEVCSNSSKLMRCQSLLLSSAKVRDRERILRFSSENTSMKVSGKSSVNGMDFVPRVAEPLEKPDVLLSNRSAEVRDAMSSNLSADSSPKKQNHHSSPKVQNMISESLQIDSSQKNRSECNSPPEVQNVMAEDLTDDSMVQKKMSENLPNDSTPENHEDSILSIASVHTLNSAELVSRLGSDSVEASETKTSFDGNKIINVCVPDSSERVDDVPQETLMDLHSSQVLNTITTSLFNQSVSSGKSTVSLFEESSGESPSERINPIAHSNASWDSIVESVHDISIEGIKIATPPSNLNFISMRSPSVLKTSHSDSLIEGISPIVMDDEECYPKDVQNWIGDGQAEGSGPSYPAENLDNIDVIISSPRIERAKSQGANYSSLDPNKAISQVVLDLSVRRRTLCIPDVQNPMDVDEMIPMSQAVLDLSSRGKVVVCRVPPTPVKRNSMNRRCPESMGISEPDKQCMKENNLEQTPVQYAFARHHRE</sequence>
<dbReference type="GO" id="GO:0050830">
    <property type="term" value="P:defense response to Gram-positive bacterium"/>
    <property type="evidence" value="ECO:0007669"/>
    <property type="project" value="TreeGrafter"/>
</dbReference>
<feature type="region of interest" description="Disordered" evidence="8">
    <location>
        <begin position="682"/>
        <end position="705"/>
    </location>
</feature>
<evidence type="ECO:0000256" key="8">
    <source>
        <dbReference type="SAM" id="MobiDB-lite"/>
    </source>
</evidence>
<dbReference type="OrthoDB" id="10037120at2759"/>
<evidence type="ECO:0000256" key="7">
    <source>
        <dbReference type="ARBA" id="ARBA00023136"/>
    </source>
</evidence>
<dbReference type="InterPro" id="IPR017281">
    <property type="entry name" value="Myelin_different_resp_MyD88"/>
</dbReference>
<reference evidence="10" key="1">
    <citation type="submission" date="2020-11" db="EMBL/GenBank/DDBJ databases">
        <authorList>
            <person name="Tran Van P."/>
        </authorList>
    </citation>
    <scope>NUCLEOTIDE SEQUENCE</scope>
</reference>
<dbReference type="InterPro" id="IPR039433">
    <property type="entry name" value="Mff-like_dom"/>
</dbReference>
<dbReference type="Gene3D" id="1.10.533.10">
    <property type="entry name" value="Death Domain, Fas"/>
    <property type="match status" value="1"/>
</dbReference>
<dbReference type="GO" id="GO:0035325">
    <property type="term" value="F:Toll-like receptor binding"/>
    <property type="evidence" value="ECO:0007669"/>
    <property type="project" value="TreeGrafter"/>
</dbReference>
<dbReference type="Pfam" id="PF05644">
    <property type="entry name" value="Miff"/>
    <property type="match status" value="1"/>
</dbReference>
<dbReference type="GO" id="GO:0002755">
    <property type="term" value="P:MyD88-dependent toll-like receptor signaling pathway"/>
    <property type="evidence" value="ECO:0007669"/>
    <property type="project" value="InterPro"/>
</dbReference>
<dbReference type="GO" id="GO:0070976">
    <property type="term" value="F:TIR domain binding"/>
    <property type="evidence" value="ECO:0007669"/>
    <property type="project" value="InterPro"/>
</dbReference>
<dbReference type="Pfam" id="PF01582">
    <property type="entry name" value="TIR"/>
    <property type="match status" value="1"/>
</dbReference>
<comment type="subcellular location">
    <subcellularLocation>
        <location evidence="1">Membrane</location>
        <topology evidence="1">Single-pass membrane protein</topology>
    </subcellularLocation>
    <subcellularLocation>
        <location evidence="2">Mitochondrion outer membrane</location>
    </subcellularLocation>
</comment>